<dbReference type="RefSeq" id="WP_174605219.1">
    <property type="nucleotide sequence ID" value="NZ_CP054490.1"/>
</dbReference>
<dbReference type="Proteomes" id="UP000509429">
    <property type="component" value="Chromosome"/>
</dbReference>
<proteinExistence type="predicted"/>
<dbReference type="EMBL" id="CP054490">
    <property type="protein sequence ID" value="QKQ23779.1"/>
    <property type="molecule type" value="Genomic_DNA"/>
</dbReference>
<evidence type="ECO:0000313" key="3">
    <source>
        <dbReference type="Proteomes" id="UP000509429"/>
    </source>
</evidence>
<dbReference type="AlphaFoldDB" id="A0A6N0HN59"/>
<sequence>MRLFILCFLLSVSAFANLDNFSLASEKTLYVLDGDSISLQLRIKGIDTPEILEGLLGKLSIKPMGV</sequence>
<reference evidence="2 3" key="1">
    <citation type="submission" date="2020-05" db="EMBL/GenBank/DDBJ databases">
        <title>Horizontal transmission and recombination maintain forever young bacterial symbiont genomes.</title>
        <authorList>
            <person name="Russell S.L."/>
            <person name="Pepper-Tunick E."/>
            <person name="Svedberg J."/>
            <person name="Byrne A."/>
            <person name="Ruelas Castillo J."/>
            <person name="Vollmers C."/>
            <person name="Beinart R.A."/>
            <person name="Corbett-Detig R."/>
        </authorList>
    </citation>
    <scope>NUCLEOTIDE SEQUENCE [LARGE SCALE GENOMIC DNA]</scope>
    <source>
        <strain evidence="2">JDF_Ridge</strain>
    </source>
</reference>
<accession>A0A6N0HN59</accession>
<organism evidence="2 3">
    <name type="scientific">Candidatus Ruthia endofausta</name>
    <dbReference type="NCBI Taxonomy" id="2738852"/>
    <lineage>
        <taxon>Bacteria</taxon>
        <taxon>Pseudomonadati</taxon>
        <taxon>Pseudomonadota</taxon>
        <taxon>Gammaproteobacteria</taxon>
        <taxon>Candidatus Pseudothioglobaceae</taxon>
        <taxon>Candidatus Ruthturnera</taxon>
    </lineage>
</organism>
<evidence type="ECO:0000256" key="1">
    <source>
        <dbReference type="SAM" id="SignalP"/>
    </source>
</evidence>
<gene>
    <name evidence="2" type="ORF">HUE58_00890</name>
</gene>
<name>A0A6N0HN59_9GAMM</name>
<keyword evidence="1" id="KW-0732">Signal</keyword>
<evidence type="ECO:0000313" key="2">
    <source>
        <dbReference type="EMBL" id="QKQ23779.1"/>
    </source>
</evidence>
<dbReference type="KEGG" id="reo:HUE58_00890"/>
<keyword evidence="3" id="KW-1185">Reference proteome</keyword>
<protein>
    <submittedName>
        <fullName evidence="2">Uncharacterized protein</fullName>
    </submittedName>
</protein>
<feature type="chain" id="PRO_5027089717" evidence="1">
    <location>
        <begin position="17"/>
        <end position="66"/>
    </location>
</feature>
<feature type="signal peptide" evidence="1">
    <location>
        <begin position="1"/>
        <end position="16"/>
    </location>
</feature>